<name>A0ABV6ZYT0_9PROT</name>
<evidence type="ECO:0000256" key="1">
    <source>
        <dbReference type="ARBA" id="ARBA00023015"/>
    </source>
</evidence>
<keyword evidence="6" id="KW-1185">Reference proteome</keyword>
<evidence type="ECO:0000256" key="2">
    <source>
        <dbReference type="ARBA" id="ARBA00023125"/>
    </source>
</evidence>
<dbReference type="Proteomes" id="UP001595379">
    <property type="component" value="Unassembled WGS sequence"/>
</dbReference>
<comment type="caution">
    <text evidence="5">The sequence shown here is derived from an EMBL/GenBank/DDBJ whole genome shotgun (WGS) entry which is preliminary data.</text>
</comment>
<evidence type="ECO:0000259" key="4">
    <source>
        <dbReference type="PROSITE" id="PS50995"/>
    </source>
</evidence>
<keyword evidence="3" id="KW-0804">Transcription</keyword>
<dbReference type="InterPro" id="IPR000835">
    <property type="entry name" value="HTH_MarR-typ"/>
</dbReference>
<evidence type="ECO:0000313" key="5">
    <source>
        <dbReference type="EMBL" id="MFC2926517.1"/>
    </source>
</evidence>
<evidence type="ECO:0000256" key="3">
    <source>
        <dbReference type="ARBA" id="ARBA00023163"/>
    </source>
</evidence>
<dbReference type="RefSeq" id="WP_343164307.1">
    <property type="nucleotide sequence ID" value="NZ_JBHRSV010000019.1"/>
</dbReference>
<reference evidence="6" key="1">
    <citation type="journal article" date="2019" name="Int. J. Syst. Evol. Microbiol.">
        <title>The Global Catalogue of Microorganisms (GCM) 10K type strain sequencing project: providing services to taxonomists for standard genome sequencing and annotation.</title>
        <authorList>
            <consortium name="The Broad Institute Genomics Platform"/>
            <consortium name="The Broad Institute Genome Sequencing Center for Infectious Disease"/>
            <person name="Wu L."/>
            <person name="Ma J."/>
        </authorList>
    </citation>
    <scope>NUCLEOTIDE SEQUENCE [LARGE SCALE GENOMIC DNA]</scope>
    <source>
        <strain evidence="6">KCTC 52487</strain>
    </source>
</reference>
<dbReference type="SMART" id="SM00347">
    <property type="entry name" value="HTH_MARR"/>
    <property type="match status" value="1"/>
</dbReference>
<dbReference type="InterPro" id="IPR036388">
    <property type="entry name" value="WH-like_DNA-bd_sf"/>
</dbReference>
<dbReference type="InterPro" id="IPR036390">
    <property type="entry name" value="WH_DNA-bd_sf"/>
</dbReference>
<sequence>MAKARAVDRRLFLLIEIAARRMSRDADARLKTEAGVSASQAAVLFLLLRRGDRRMGAIGETLSLNPPAVTGLVNRMEKAGLVAKRTDASDRRGALVTLTPRGRDAGEKADASLKALNAELEEALGEDAADALHDALTAIVTRTAE</sequence>
<feature type="domain" description="HTH marR-type" evidence="4">
    <location>
        <begin position="8"/>
        <end position="141"/>
    </location>
</feature>
<evidence type="ECO:0000313" key="6">
    <source>
        <dbReference type="Proteomes" id="UP001595379"/>
    </source>
</evidence>
<protein>
    <submittedName>
        <fullName evidence="5">MarR family winged helix-turn-helix transcriptional regulator</fullName>
    </submittedName>
</protein>
<dbReference type="PANTHER" id="PTHR33164">
    <property type="entry name" value="TRANSCRIPTIONAL REGULATOR, MARR FAMILY"/>
    <property type="match status" value="1"/>
</dbReference>
<dbReference type="EMBL" id="JBHRSV010000019">
    <property type="protein sequence ID" value="MFC2926517.1"/>
    <property type="molecule type" value="Genomic_DNA"/>
</dbReference>
<organism evidence="5 6">
    <name type="scientific">Hyphobacterium vulgare</name>
    <dbReference type="NCBI Taxonomy" id="1736751"/>
    <lineage>
        <taxon>Bacteria</taxon>
        <taxon>Pseudomonadati</taxon>
        <taxon>Pseudomonadota</taxon>
        <taxon>Alphaproteobacteria</taxon>
        <taxon>Maricaulales</taxon>
        <taxon>Maricaulaceae</taxon>
        <taxon>Hyphobacterium</taxon>
    </lineage>
</organism>
<dbReference type="PANTHER" id="PTHR33164:SF107">
    <property type="entry name" value="TRANSCRIPTIONAL REGULATORY PROTEIN"/>
    <property type="match status" value="1"/>
</dbReference>
<dbReference type="InterPro" id="IPR023187">
    <property type="entry name" value="Tscrpt_reg_MarR-type_CS"/>
</dbReference>
<keyword evidence="1" id="KW-0805">Transcription regulation</keyword>
<proteinExistence type="predicted"/>
<keyword evidence="2" id="KW-0238">DNA-binding</keyword>
<dbReference type="PROSITE" id="PS01117">
    <property type="entry name" value="HTH_MARR_1"/>
    <property type="match status" value="1"/>
</dbReference>
<dbReference type="PROSITE" id="PS50995">
    <property type="entry name" value="HTH_MARR_2"/>
    <property type="match status" value="1"/>
</dbReference>
<dbReference type="Gene3D" id="1.10.10.10">
    <property type="entry name" value="Winged helix-like DNA-binding domain superfamily/Winged helix DNA-binding domain"/>
    <property type="match status" value="1"/>
</dbReference>
<dbReference type="SUPFAM" id="SSF46785">
    <property type="entry name" value="Winged helix' DNA-binding domain"/>
    <property type="match status" value="1"/>
</dbReference>
<accession>A0ABV6ZYT0</accession>
<dbReference type="InterPro" id="IPR039422">
    <property type="entry name" value="MarR/SlyA-like"/>
</dbReference>
<gene>
    <name evidence="5" type="ORF">ACFOOR_10410</name>
</gene>
<dbReference type="Pfam" id="PF12802">
    <property type="entry name" value="MarR_2"/>
    <property type="match status" value="1"/>
</dbReference>